<evidence type="ECO:0000313" key="7">
    <source>
        <dbReference type="Proteomes" id="UP000678281"/>
    </source>
</evidence>
<dbReference type="InterPro" id="IPR037094">
    <property type="entry name" value="Glyco_hydro_38_cen_sf"/>
</dbReference>
<dbReference type="PANTHER" id="PTHR46017:SF1">
    <property type="entry name" value="ALPHA-MANNOSIDASE 2C1"/>
    <property type="match status" value="1"/>
</dbReference>
<dbReference type="GO" id="GO:0046872">
    <property type="term" value="F:metal ion binding"/>
    <property type="evidence" value="ECO:0007669"/>
    <property type="project" value="UniProtKB-KW"/>
</dbReference>
<dbReference type="Gene3D" id="2.70.98.30">
    <property type="entry name" value="Golgi alpha-mannosidase II, domain 4"/>
    <property type="match status" value="1"/>
</dbReference>
<accession>A0A942EAE0</accession>
<dbReference type="PANTHER" id="PTHR46017">
    <property type="entry name" value="ALPHA-MANNOSIDASE 2C1"/>
    <property type="match status" value="1"/>
</dbReference>
<keyword evidence="7" id="KW-1185">Reference proteome</keyword>
<keyword evidence="2" id="KW-0479">Metal-binding</keyword>
<evidence type="ECO:0000256" key="2">
    <source>
        <dbReference type="ARBA" id="ARBA00022723"/>
    </source>
</evidence>
<evidence type="ECO:0000256" key="1">
    <source>
        <dbReference type="ARBA" id="ARBA00009792"/>
    </source>
</evidence>
<dbReference type="SUPFAM" id="SSF88688">
    <property type="entry name" value="Families 57/38 glycoside transferase middle domain"/>
    <property type="match status" value="1"/>
</dbReference>
<evidence type="ECO:0000256" key="3">
    <source>
        <dbReference type="ARBA" id="ARBA00022801"/>
    </source>
</evidence>
<evidence type="ECO:0000313" key="6">
    <source>
        <dbReference type="EMBL" id="MBS3848562.1"/>
    </source>
</evidence>
<dbReference type="Pfam" id="PF17677">
    <property type="entry name" value="Glyco_hydro38C2"/>
    <property type="match status" value="1"/>
</dbReference>
<dbReference type="Pfam" id="PF07748">
    <property type="entry name" value="Glyco_hydro_38C"/>
    <property type="match status" value="1"/>
</dbReference>
<dbReference type="InterPro" id="IPR015341">
    <property type="entry name" value="Glyco_hydro_38_cen"/>
</dbReference>
<dbReference type="Gene3D" id="1.20.1270.50">
    <property type="entry name" value="Glycoside hydrolase family 38, central domain"/>
    <property type="match status" value="1"/>
</dbReference>
<name>A0A942EAE0_9HYPH</name>
<dbReference type="InterPro" id="IPR000602">
    <property type="entry name" value="Glyco_hydro_38_N"/>
</dbReference>
<reference evidence="6" key="1">
    <citation type="submission" date="2021-04" db="EMBL/GenBank/DDBJ databases">
        <title>Devosia litorisediminis sp. nov., isolated from a sand dune.</title>
        <authorList>
            <person name="Park S."/>
            <person name="Yoon J.-H."/>
        </authorList>
    </citation>
    <scope>NUCLEOTIDE SEQUENCE</scope>
    <source>
        <strain evidence="6">BSSL-BM10</strain>
    </source>
</reference>
<dbReference type="SMART" id="SM00872">
    <property type="entry name" value="Alpha-mann_mid"/>
    <property type="match status" value="1"/>
</dbReference>
<dbReference type="Gene3D" id="2.60.40.2220">
    <property type="match status" value="1"/>
</dbReference>
<dbReference type="SUPFAM" id="SSF74650">
    <property type="entry name" value="Galactose mutarotase-like"/>
    <property type="match status" value="1"/>
</dbReference>
<dbReference type="GO" id="GO:0009313">
    <property type="term" value="P:oligosaccharide catabolic process"/>
    <property type="evidence" value="ECO:0007669"/>
    <property type="project" value="TreeGrafter"/>
</dbReference>
<sequence>MMRIEKLDHLLSRLQQKIFSPMDVALPLRFRRGQPEERAEIVTQDPNAWVQVEPSLVWGEPESYFWFATSVELPDAAKDRRVYLKVDAQFGNTRGRSDPQCLVRVNGKIAQGADGNHRELLLTTEGKPGERFDILLEAGTIEDRRQHGMAMSLMLHDPLVEQVFYDLSVPLNVARLLTADDARRHFILNTIDDALKAIDFRPGDAARFAASLRQAEQLAKAIYEADDFENKPTVTVTGHTHIDVAWLWRIRETRQKMARSMATALALMEQYPDYQFMYNQGVLLDYLSEDYPELFDRLQAQVEGGRFEIEGALWLEPDANITNGESFARHILHGVAYHEQTFGVTPRIFWLPDTFGYSAALPQMMKLSDVDVFVTHKLSWNDTNRMPNETFHWEGIDGSTVAAYFLTTQPYTANGFGTTYCPDLKPTHVMGTWRRHSQQDLNSELFLVYGHGDGGGGPTREMLENIRRMEKGIPGCPAVRHEPMRPYFERLLARMNAHRDDFPTWVGELYLEYHRGTLTSVAKNKRYNRLAEQALRELEVLAVLAERKLDRPYPAAELHDLWRIVLLNQFHDILPGTSIGAVFEDSDRDYARFFSQAEAMRTDLTARLTRQDKHGIFNVLGRPRDGLLEIAADQPQLVTLDGQQRATQRICHADGSISQGVPVQGLAPTSVTPVVLVPGTAAAGLTDLRVSERHLENALISVRLDDKGRIVSLFDKRSQRETIIAGSLANRLQAFRDTPVEYDAWDIDESFEDQIWEIDNLVSSEIVETGPYRAALRLEWHYETSRIVQIVSLESGSERLDIESFIDWHEHDTLIKAAFPLDLVARESTAEIQFGHVRRPTHRNTSWDQARFETVMHRWMDMSEPDLGVAFFNDCKYGYDVRGSTVRLTLLKSPTYPWAQADQGEHRFSYALFVHHGLLASDIPARAEAYNLPLRLVAGSAEATSNMQPLVQVDGSGVTLEAIKKSETGDAIIARLWETHGRQGEAVVHLPIGTQSVEIVNLLERAPEPVSIESETVRLRLAPFQIVTLRLTMADAP</sequence>
<feature type="domain" description="Glycoside hydrolase family 38 central" evidence="5">
    <location>
        <begin position="512"/>
        <end position="590"/>
    </location>
</feature>
<dbReference type="Gene3D" id="3.20.110.10">
    <property type="entry name" value="Glycoside hydrolase 38, N terminal domain"/>
    <property type="match status" value="1"/>
</dbReference>
<comment type="similarity">
    <text evidence="1">Belongs to the glycosyl hydrolase 38 family.</text>
</comment>
<dbReference type="InterPro" id="IPR041147">
    <property type="entry name" value="GH38_C"/>
</dbReference>
<dbReference type="Pfam" id="PF01074">
    <property type="entry name" value="Glyco_hydro_38N"/>
    <property type="match status" value="1"/>
</dbReference>
<dbReference type="SUPFAM" id="SSF88713">
    <property type="entry name" value="Glycoside hydrolase/deacetylase"/>
    <property type="match status" value="1"/>
</dbReference>
<dbReference type="GO" id="GO:0030246">
    <property type="term" value="F:carbohydrate binding"/>
    <property type="evidence" value="ECO:0007669"/>
    <property type="project" value="InterPro"/>
</dbReference>
<proteinExistence type="inferred from homology"/>
<dbReference type="GO" id="GO:0004559">
    <property type="term" value="F:alpha-mannosidase activity"/>
    <property type="evidence" value="ECO:0007669"/>
    <property type="project" value="InterPro"/>
</dbReference>
<dbReference type="FunFam" id="1.20.1270.50:FF:000004">
    <property type="entry name" value="alpha-mannosidase 2C1 isoform X1"/>
    <property type="match status" value="1"/>
</dbReference>
<evidence type="ECO:0000259" key="5">
    <source>
        <dbReference type="SMART" id="SM00872"/>
    </source>
</evidence>
<dbReference type="EMBL" id="JAGXTP010000001">
    <property type="protein sequence ID" value="MBS3848562.1"/>
    <property type="molecule type" value="Genomic_DNA"/>
</dbReference>
<dbReference type="AlphaFoldDB" id="A0A942EAE0"/>
<dbReference type="InterPro" id="IPR028995">
    <property type="entry name" value="Glyco_hydro_57/38_cen_sf"/>
</dbReference>
<protein>
    <submittedName>
        <fullName evidence="6">Alpha-mannosidase</fullName>
    </submittedName>
</protein>
<dbReference type="InterPro" id="IPR011682">
    <property type="entry name" value="Glyco_hydro_38_C"/>
</dbReference>
<dbReference type="InterPro" id="IPR027291">
    <property type="entry name" value="Glyco_hydro_38_N_sf"/>
</dbReference>
<dbReference type="CDD" id="cd10789">
    <property type="entry name" value="GH38N_AMII_ER_cytosolic"/>
    <property type="match status" value="1"/>
</dbReference>
<keyword evidence="4" id="KW-0326">Glycosidase</keyword>
<keyword evidence="3" id="KW-0378">Hydrolase</keyword>
<gene>
    <name evidence="6" type="ORF">KD146_07620</name>
</gene>
<comment type="caution">
    <text evidence="6">The sequence shown here is derived from an EMBL/GenBank/DDBJ whole genome shotgun (WGS) entry which is preliminary data.</text>
</comment>
<evidence type="ECO:0000256" key="4">
    <source>
        <dbReference type="ARBA" id="ARBA00023295"/>
    </source>
</evidence>
<dbReference type="InterPro" id="IPR011013">
    <property type="entry name" value="Gal_mutarotase_sf_dom"/>
</dbReference>
<dbReference type="GO" id="GO:0006013">
    <property type="term" value="P:mannose metabolic process"/>
    <property type="evidence" value="ECO:0007669"/>
    <property type="project" value="InterPro"/>
</dbReference>
<dbReference type="FunFam" id="2.70.98.30:FF:000010">
    <property type="entry name" value="Cytosolic alpha-mannosidase"/>
    <property type="match status" value="1"/>
</dbReference>
<organism evidence="6 7">
    <name type="scientific">Devosia litorisediminis</name>
    <dbReference type="NCBI Taxonomy" id="2829817"/>
    <lineage>
        <taxon>Bacteria</taxon>
        <taxon>Pseudomonadati</taxon>
        <taxon>Pseudomonadota</taxon>
        <taxon>Alphaproteobacteria</taxon>
        <taxon>Hyphomicrobiales</taxon>
        <taxon>Devosiaceae</taxon>
        <taxon>Devosia</taxon>
    </lineage>
</organism>
<dbReference type="Pfam" id="PF09261">
    <property type="entry name" value="Alpha-mann_mid"/>
    <property type="match status" value="1"/>
</dbReference>
<dbReference type="InterPro" id="IPR011330">
    <property type="entry name" value="Glyco_hydro/deAcase_b/a-brl"/>
</dbReference>
<dbReference type="Proteomes" id="UP000678281">
    <property type="component" value="Unassembled WGS sequence"/>
</dbReference>